<dbReference type="PANTHER" id="PTHR43857">
    <property type="entry name" value="BLR7761 PROTEIN"/>
    <property type="match status" value="1"/>
</dbReference>
<dbReference type="SUPFAM" id="SSF55298">
    <property type="entry name" value="YjgF-like"/>
    <property type="match status" value="1"/>
</dbReference>
<evidence type="ECO:0000313" key="1">
    <source>
        <dbReference type="EMBL" id="MBT1155507.1"/>
    </source>
</evidence>
<dbReference type="PANTHER" id="PTHR43857:SF1">
    <property type="entry name" value="YJGH FAMILY PROTEIN"/>
    <property type="match status" value="1"/>
</dbReference>
<dbReference type="RefSeq" id="WP_214387645.1">
    <property type="nucleotide sequence ID" value="NZ_JAFLWW010000002.1"/>
</dbReference>
<dbReference type="Pfam" id="PF01042">
    <property type="entry name" value="Ribonuc_L-PSP"/>
    <property type="match status" value="1"/>
</dbReference>
<keyword evidence="2" id="KW-1185">Reference proteome</keyword>
<dbReference type="CDD" id="cd00448">
    <property type="entry name" value="YjgF_YER057c_UK114_family"/>
    <property type="match status" value="1"/>
</dbReference>
<dbReference type="AlphaFoldDB" id="A0A9X1D3W0"/>
<comment type="caution">
    <text evidence="1">The sequence shown here is derived from an EMBL/GenBank/DDBJ whole genome shotgun (WGS) entry which is preliminary data.</text>
</comment>
<evidence type="ECO:0000313" key="2">
    <source>
        <dbReference type="Proteomes" id="UP001138921"/>
    </source>
</evidence>
<reference evidence="1" key="1">
    <citation type="journal article" date="2021" name="Microorganisms">
        <title>Phylogenomic Reconstruction and Metabolic Potential of the Genus Aminobacter.</title>
        <authorList>
            <person name="Artuso I."/>
            <person name="Turrini P."/>
            <person name="Pirolo M."/>
            <person name="Lugli G.A."/>
            <person name="Ventura M."/>
            <person name="Visca P."/>
        </authorList>
    </citation>
    <scope>NUCLEOTIDE SEQUENCE</scope>
    <source>
        <strain evidence="1">LMG 26462</strain>
    </source>
</reference>
<sequence length="137" mass="14360">MSEACNVERFNPPGMAFPGMSQAVGCGDFVLVSGQVALKDRQIVCPGDPAGQAEQVFRNIEAVLAEAGLTLGHVVSLRCFLTSPDAYQAYASVKTRIFAANPPAASAMVVTALVMPEILVEVEAVAWRHALAKTGAV</sequence>
<dbReference type="EMBL" id="JAFLWW010000002">
    <property type="protein sequence ID" value="MBT1155507.1"/>
    <property type="molecule type" value="Genomic_DNA"/>
</dbReference>
<dbReference type="InterPro" id="IPR006175">
    <property type="entry name" value="YjgF/YER057c/UK114"/>
</dbReference>
<organism evidence="1 2">
    <name type="scientific">Aminobacter anthyllidis</name>
    <dbReference type="NCBI Taxonomy" id="1035067"/>
    <lineage>
        <taxon>Bacteria</taxon>
        <taxon>Pseudomonadati</taxon>
        <taxon>Pseudomonadota</taxon>
        <taxon>Alphaproteobacteria</taxon>
        <taxon>Hyphomicrobiales</taxon>
        <taxon>Phyllobacteriaceae</taxon>
        <taxon>Aminobacter</taxon>
    </lineage>
</organism>
<dbReference type="Gene3D" id="3.30.1330.40">
    <property type="entry name" value="RutC-like"/>
    <property type="match status" value="1"/>
</dbReference>
<proteinExistence type="predicted"/>
<accession>A0A9X1D3W0</accession>
<name>A0A9X1D3W0_9HYPH</name>
<reference evidence="1" key="2">
    <citation type="submission" date="2021-03" db="EMBL/GenBank/DDBJ databases">
        <authorList>
            <person name="Artuso I."/>
            <person name="Turrini P."/>
            <person name="Pirolo M."/>
            <person name="Lugli G.A."/>
            <person name="Ventura M."/>
            <person name="Visca P."/>
        </authorList>
    </citation>
    <scope>NUCLEOTIDE SEQUENCE</scope>
    <source>
        <strain evidence="1">LMG 26462</strain>
    </source>
</reference>
<dbReference type="Proteomes" id="UP001138921">
    <property type="component" value="Unassembled WGS sequence"/>
</dbReference>
<dbReference type="InterPro" id="IPR035959">
    <property type="entry name" value="RutC-like_sf"/>
</dbReference>
<protein>
    <submittedName>
        <fullName evidence="1">RidA family protein</fullName>
    </submittedName>
</protein>
<gene>
    <name evidence="1" type="ORF">J1C56_07860</name>
</gene>